<protein>
    <submittedName>
        <fullName evidence="2">Uncharacterized protein</fullName>
    </submittedName>
</protein>
<dbReference type="EnsemblPlants" id="PGSC0003DMT400096169">
    <property type="protein sequence ID" value="PGSC0003DMT400096169"/>
    <property type="gene ID" value="PGSC0003DMG400045740"/>
</dbReference>
<dbReference type="InParanoid" id="M1DXV3"/>
<reference evidence="3" key="1">
    <citation type="journal article" date="2011" name="Nature">
        <title>Genome sequence and analysis of the tuber crop potato.</title>
        <authorList>
            <consortium name="The Potato Genome Sequencing Consortium"/>
        </authorList>
    </citation>
    <scope>NUCLEOTIDE SEQUENCE [LARGE SCALE GENOMIC DNA]</scope>
    <source>
        <strain evidence="3">cv. DM1-3 516 R44</strain>
    </source>
</reference>
<feature type="region of interest" description="Disordered" evidence="1">
    <location>
        <begin position="62"/>
        <end position="90"/>
    </location>
</feature>
<name>M1DXV3_SOLTU</name>
<proteinExistence type="predicted"/>
<organism evidence="2 3">
    <name type="scientific">Solanum tuberosum</name>
    <name type="common">Potato</name>
    <dbReference type="NCBI Taxonomy" id="4113"/>
    <lineage>
        <taxon>Eukaryota</taxon>
        <taxon>Viridiplantae</taxon>
        <taxon>Streptophyta</taxon>
        <taxon>Embryophyta</taxon>
        <taxon>Tracheophyta</taxon>
        <taxon>Spermatophyta</taxon>
        <taxon>Magnoliopsida</taxon>
        <taxon>eudicotyledons</taxon>
        <taxon>Gunneridae</taxon>
        <taxon>Pentapetalae</taxon>
        <taxon>asterids</taxon>
        <taxon>lamiids</taxon>
        <taxon>Solanales</taxon>
        <taxon>Solanaceae</taxon>
        <taxon>Solanoideae</taxon>
        <taxon>Solaneae</taxon>
        <taxon>Solanum</taxon>
    </lineage>
</organism>
<dbReference type="AlphaFoldDB" id="M1DXV3"/>
<evidence type="ECO:0000256" key="1">
    <source>
        <dbReference type="SAM" id="MobiDB-lite"/>
    </source>
</evidence>
<dbReference type="Gramene" id="PGSC0003DMT400096169">
    <property type="protein sequence ID" value="PGSC0003DMT400096169"/>
    <property type="gene ID" value="PGSC0003DMG400045740"/>
</dbReference>
<evidence type="ECO:0000313" key="3">
    <source>
        <dbReference type="Proteomes" id="UP000011115"/>
    </source>
</evidence>
<reference evidence="2" key="2">
    <citation type="submission" date="2015-06" db="UniProtKB">
        <authorList>
            <consortium name="EnsemblPlants"/>
        </authorList>
    </citation>
    <scope>IDENTIFICATION</scope>
    <source>
        <strain evidence="2">DM1-3 516 R44</strain>
    </source>
</reference>
<dbReference type="Proteomes" id="UP000011115">
    <property type="component" value="Unassembled WGS sequence"/>
</dbReference>
<accession>M1DXV3</accession>
<dbReference type="HOGENOM" id="CLU_2363748_0_0_1"/>
<sequence length="96" mass="10158">MTTDRTDRQSTYDPSVSSVDGAYPCNANARNANAVPLVLDHEISNAVFWNAVHLLAQGNNNRAQSTVPAAPEGHPTQQGVSSGTGGGQCQNRFYAL</sequence>
<evidence type="ECO:0000313" key="2">
    <source>
        <dbReference type="EnsemblPlants" id="PGSC0003DMT400096169"/>
    </source>
</evidence>
<keyword evidence="3" id="KW-1185">Reference proteome</keyword>
<dbReference type="PaxDb" id="4113-PGSC0003DMT400096169"/>